<comment type="caution">
    <text evidence="9">The sequence shown here is derived from an EMBL/GenBank/DDBJ whole genome shotgun (WGS) entry which is preliminary data.</text>
</comment>
<dbReference type="Proteomes" id="UP001153076">
    <property type="component" value="Unassembled WGS sequence"/>
</dbReference>
<keyword evidence="10" id="KW-1185">Reference proteome</keyword>
<evidence type="ECO:0000313" key="10">
    <source>
        <dbReference type="Proteomes" id="UP001153076"/>
    </source>
</evidence>
<sequence>MASTPGILTHWPWEPLGNFKINPYTDACKGLTKLICTGVFCWLKYVIVAPWVFHSIYSFIKGEGRDLTYLSIFPFMLWRMLHNQIWISYSQLPKATISSLIGALSLSKSTGKGIVIMVDILLFLTLDGIIWAMDDQILFNSILFYVGYWVLENAKHMPIWRADGMVYMFLLHAGPVEFLYYWLHRALHHHFLYSRYHSHHHSSIVTEPITCKYFHTDLENHRVFLWLAAVIHPFGEHIAYFFLFAIPLLAAILSRMSSIASIAIYITYIDLMNNMGHCNFEVVPNGVFTICPPLKYLVYTPSFHSLHHTQFRTNYSLFMPLYDYIYGTMDKSTDSLYETSLKRPEDVPDVVHLTHLTTPQSIYHLRLGFASIASKPLTSKWYLWLMWPVTLWSMIMAWLYGKAFIVERNTFQKLKLQSWALPRFTLHYVLKWQRAAINKLIEEAILEADAKGTKVVSLGLLNQASSYAYGEELNRNGEIYLEKHPKLKVKIVDGSSLAVAVVLHSIPQGTSQVIFRGKLSKVARSTLTALCHKGTKVAIIKRNEYEKLKKLLPKECIDNLVLSPKCANYGNWLPRRAMSAWRAAGIVHALEGWDANECGEKLLDINKVWEASLQHGFRPLSPPCC</sequence>
<dbReference type="Pfam" id="PF12076">
    <property type="entry name" value="CER1-like_C"/>
    <property type="match status" value="2"/>
</dbReference>
<feature type="domain" description="Very-long-chain aldehyde decarbonylase CER1-like C-terminal" evidence="8">
    <location>
        <begin position="571"/>
        <end position="619"/>
    </location>
</feature>
<proteinExistence type="inferred from homology"/>
<dbReference type="GO" id="GO:0016491">
    <property type="term" value="F:oxidoreductase activity"/>
    <property type="evidence" value="ECO:0007669"/>
    <property type="project" value="InterPro"/>
</dbReference>
<keyword evidence="5 6" id="KW-0472">Membrane</keyword>
<organism evidence="9 10">
    <name type="scientific">Carnegiea gigantea</name>
    <dbReference type="NCBI Taxonomy" id="171969"/>
    <lineage>
        <taxon>Eukaryota</taxon>
        <taxon>Viridiplantae</taxon>
        <taxon>Streptophyta</taxon>
        <taxon>Embryophyta</taxon>
        <taxon>Tracheophyta</taxon>
        <taxon>Spermatophyta</taxon>
        <taxon>Magnoliopsida</taxon>
        <taxon>eudicotyledons</taxon>
        <taxon>Gunneridae</taxon>
        <taxon>Pentapetalae</taxon>
        <taxon>Caryophyllales</taxon>
        <taxon>Cactineae</taxon>
        <taxon>Cactaceae</taxon>
        <taxon>Cactoideae</taxon>
        <taxon>Echinocereeae</taxon>
        <taxon>Carnegiea</taxon>
    </lineage>
</organism>
<evidence type="ECO:0000256" key="4">
    <source>
        <dbReference type="ARBA" id="ARBA00022989"/>
    </source>
</evidence>
<evidence type="ECO:0000259" key="8">
    <source>
        <dbReference type="Pfam" id="PF12076"/>
    </source>
</evidence>
<feature type="transmembrane region" description="Helical" evidence="6">
    <location>
        <begin position="166"/>
        <end position="183"/>
    </location>
</feature>
<dbReference type="GO" id="GO:0016020">
    <property type="term" value="C:membrane"/>
    <property type="evidence" value="ECO:0007669"/>
    <property type="project" value="UniProtKB-SubCell"/>
</dbReference>
<feature type="transmembrane region" description="Helical" evidence="6">
    <location>
        <begin position="113"/>
        <end position="131"/>
    </location>
</feature>
<protein>
    <recommendedName>
        <fullName evidence="11">Protein ECERIFERUM 1-like</fullName>
    </recommendedName>
</protein>
<evidence type="ECO:0008006" key="11">
    <source>
        <dbReference type="Google" id="ProtNLM"/>
    </source>
</evidence>
<comment type="subcellular location">
    <subcellularLocation>
        <location evidence="1">Membrane</location>
        <topology evidence="1">Multi-pass membrane protein</topology>
    </subcellularLocation>
</comment>
<feature type="domain" description="Fatty acid hydroxylase" evidence="7">
    <location>
        <begin position="222"/>
        <end position="328"/>
    </location>
</feature>
<name>A0A9Q1QDP8_9CARY</name>
<dbReference type="EMBL" id="JAKOGI010000252">
    <property type="protein sequence ID" value="KAJ8438493.1"/>
    <property type="molecule type" value="Genomic_DNA"/>
</dbReference>
<dbReference type="OrthoDB" id="408954at2759"/>
<dbReference type="InterPro" id="IPR050307">
    <property type="entry name" value="Sterol_Desaturase_Related"/>
</dbReference>
<feature type="transmembrane region" description="Helical" evidence="6">
    <location>
        <begin position="137"/>
        <end position="154"/>
    </location>
</feature>
<evidence type="ECO:0000256" key="2">
    <source>
        <dbReference type="ARBA" id="ARBA00009324"/>
    </source>
</evidence>
<feature type="domain" description="Very-long-chain aldehyde decarbonylase CER1-like C-terminal" evidence="8">
    <location>
        <begin position="513"/>
        <end position="565"/>
    </location>
</feature>
<keyword evidence="4 6" id="KW-1133">Transmembrane helix</keyword>
<dbReference type="InterPro" id="IPR006694">
    <property type="entry name" value="Fatty_acid_hydroxylase"/>
</dbReference>
<dbReference type="AlphaFoldDB" id="A0A9Q1QDP8"/>
<keyword evidence="3 6" id="KW-0812">Transmembrane</keyword>
<gene>
    <name evidence="9" type="ORF">Cgig2_008980</name>
</gene>
<dbReference type="GO" id="GO:0008610">
    <property type="term" value="P:lipid biosynthetic process"/>
    <property type="evidence" value="ECO:0007669"/>
    <property type="project" value="InterPro"/>
</dbReference>
<evidence type="ECO:0000256" key="1">
    <source>
        <dbReference type="ARBA" id="ARBA00004141"/>
    </source>
</evidence>
<evidence type="ECO:0000256" key="6">
    <source>
        <dbReference type="SAM" id="Phobius"/>
    </source>
</evidence>
<dbReference type="PANTHER" id="PTHR11863">
    <property type="entry name" value="STEROL DESATURASE"/>
    <property type="match status" value="1"/>
</dbReference>
<evidence type="ECO:0000259" key="7">
    <source>
        <dbReference type="Pfam" id="PF04116"/>
    </source>
</evidence>
<feature type="transmembrane region" description="Helical" evidence="6">
    <location>
        <begin position="238"/>
        <end position="266"/>
    </location>
</feature>
<dbReference type="Pfam" id="PF04116">
    <property type="entry name" value="FA_hydroxylase"/>
    <property type="match status" value="1"/>
</dbReference>
<evidence type="ECO:0000256" key="3">
    <source>
        <dbReference type="ARBA" id="ARBA00022692"/>
    </source>
</evidence>
<evidence type="ECO:0000256" key="5">
    <source>
        <dbReference type="ARBA" id="ARBA00023136"/>
    </source>
</evidence>
<feature type="transmembrane region" description="Helical" evidence="6">
    <location>
        <begin position="381"/>
        <end position="401"/>
    </location>
</feature>
<dbReference type="InterPro" id="IPR021940">
    <property type="entry name" value="CER1-like_C"/>
</dbReference>
<accession>A0A9Q1QDP8</accession>
<dbReference type="GO" id="GO:0005506">
    <property type="term" value="F:iron ion binding"/>
    <property type="evidence" value="ECO:0007669"/>
    <property type="project" value="InterPro"/>
</dbReference>
<comment type="similarity">
    <text evidence="2">Belongs to the sterol desaturase family.</text>
</comment>
<feature type="transmembrane region" description="Helical" evidence="6">
    <location>
        <begin position="39"/>
        <end position="60"/>
    </location>
</feature>
<reference evidence="9" key="1">
    <citation type="submission" date="2022-04" db="EMBL/GenBank/DDBJ databases">
        <title>Carnegiea gigantea Genome sequencing and assembly v2.</title>
        <authorList>
            <person name="Copetti D."/>
            <person name="Sanderson M.J."/>
            <person name="Burquez A."/>
            <person name="Wojciechowski M.F."/>
        </authorList>
    </citation>
    <scope>NUCLEOTIDE SEQUENCE</scope>
    <source>
        <strain evidence="9">SGP5-SGP5p</strain>
        <tissue evidence="9">Aerial part</tissue>
    </source>
</reference>
<evidence type="ECO:0000313" key="9">
    <source>
        <dbReference type="EMBL" id="KAJ8438493.1"/>
    </source>
</evidence>